<dbReference type="Gene3D" id="3.30.70.360">
    <property type="match status" value="1"/>
</dbReference>
<evidence type="ECO:0000256" key="7">
    <source>
        <dbReference type="ARBA" id="ARBA00022833"/>
    </source>
</evidence>
<keyword evidence="5 10" id="KW-0479">Metal-binding</keyword>
<feature type="active site" evidence="9">
    <location>
        <position position="78"/>
    </location>
</feature>
<dbReference type="FunFam" id="3.30.70.360:FF:000005">
    <property type="entry name" value="Putative Aminoacylase-1"/>
    <property type="match status" value="1"/>
</dbReference>
<keyword evidence="7 10" id="KW-0862">Zinc</keyword>
<dbReference type="InterPro" id="IPR001261">
    <property type="entry name" value="ArgE/DapE_CS"/>
</dbReference>
<dbReference type="Pfam" id="PF01546">
    <property type="entry name" value="Peptidase_M20"/>
    <property type="match status" value="1"/>
</dbReference>
<dbReference type="PIRSF" id="PIRSF036696">
    <property type="entry name" value="ACY-1"/>
    <property type="match status" value="1"/>
</dbReference>
<feature type="binding site" evidence="10">
    <location>
        <position position="76"/>
    </location>
    <ligand>
        <name>Zn(2+)</name>
        <dbReference type="ChEBI" id="CHEBI:29105"/>
        <label>1</label>
    </ligand>
</feature>
<evidence type="ECO:0000256" key="10">
    <source>
        <dbReference type="PIRSR" id="PIRSR036696-2"/>
    </source>
</evidence>
<dbReference type="NCBIfam" id="TIGR01880">
    <property type="entry name" value="Ac-peptdase-euk"/>
    <property type="match status" value="1"/>
</dbReference>
<protein>
    <recommendedName>
        <fullName evidence="3">N-acyl-aliphatic-L-amino acid amidohydrolase</fullName>
        <ecNumber evidence="3">3.5.1.14</ecNumber>
    </recommendedName>
    <alternativeName>
        <fullName evidence="8">N-acyl-L-amino-acid amidohydrolase</fullName>
    </alternativeName>
</protein>
<evidence type="ECO:0000256" key="8">
    <source>
        <dbReference type="ARBA" id="ARBA00029656"/>
    </source>
</evidence>
<dbReference type="SUPFAM" id="SSF55031">
    <property type="entry name" value="Bacterial exopeptidase dimerisation domain"/>
    <property type="match status" value="1"/>
</dbReference>
<feature type="active site" description="Proton acceptor" evidence="9">
    <location>
        <position position="143"/>
    </location>
</feature>
<name>A0A8K0GAF9_IGNLU</name>
<reference evidence="12" key="1">
    <citation type="submission" date="2019-08" db="EMBL/GenBank/DDBJ databases">
        <title>The genome of the North American firefly Photinus pyralis.</title>
        <authorList>
            <consortium name="Photinus pyralis genome working group"/>
            <person name="Fallon T.R."/>
            <person name="Sander Lower S.E."/>
            <person name="Weng J.-K."/>
        </authorList>
    </citation>
    <scope>NUCLEOTIDE SEQUENCE</scope>
    <source>
        <strain evidence="12">TRF0915ILg1</strain>
        <tissue evidence="12">Whole body</tissue>
    </source>
</reference>
<sequence>MENLDQLAIKNFREYLQIPSVHPDISYDDCVTFIKKQAESLDLPVQVHHLSPIKPVVIVTWIGKEPELPSIMLNGHMDVVPVFENEWTHDPFGAEIDEHGNIFARGAQDMKSVSIQYLEAIRRLKKENVTLRRTIHVSFVPDEEISGGLGMEAFTKTKEFKELNVGFALDEGTAAPDGVFSLYYGERARWVTRIHCQGQPGHGSLLLDNTAGAKARVILDKFYELREQEKKKLDDDPNLTTGDVTSVNLTIIEGGVQNNVIPPEFTLTFDCRIARTVDLKEFEKTLNKWCEEAGEDVWIEYEQKDSHTPATNLDETNQFWIAFKKAFDNM</sequence>
<evidence type="ECO:0000256" key="1">
    <source>
        <dbReference type="ARBA" id="ARBA00004496"/>
    </source>
</evidence>
<dbReference type="AlphaFoldDB" id="A0A8K0GAF9"/>
<evidence type="ECO:0000256" key="6">
    <source>
        <dbReference type="ARBA" id="ARBA00022801"/>
    </source>
</evidence>
<dbReference type="EMBL" id="VTPC01008863">
    <property type="protein sequence ID" value="KAF2892229.1"/>
    <property type="molecule type" value="Genomic_DNA"/>
</dbReference>
<dbReference type="FunFam" id="3.40.630.10:FF:000019">
    <property type="entry name" value="Aminoacylase 1"/>
    <property type="match status" value="1"/>
</dbReference>
<dbReference type="PANTHER" id="PTHR45892">
    <property type="entry name" value="AMINOACYLASE-1"/>
    <property type="match status" value="1"/>
</dbReference>
<evidence type="ECO:0000256" key="2">
    <source>
        <dbReference type="ARBA" id="ARBA00006247"/>
    </source>
</evidence>
<comment type="subcellular location">
    <subcellularLocation>
        <location evidence="1">Cytoplasm</location>
    </subcellularLocation>
</comment>
<dbReference type="InterPro" id="IPR002933">
    <property type="entry name" value="Peptidase_M20"/>
</dbReference>
<evidence type="ECO:0000256" key="4">
    <source>
        <dbReference type="ARBA" id="ARBA00022490"/>
    </source>
</evidence>
<dbReference type="InterPro" id="IPR036264">
    <property type="entry name" value="Bact_exopeptidase_dim_dom"/>
</dbReference>
<dbReference type="GO" id="GO:0005737">
    <property type="term" value="C:cytoplasm"/>
    <property type="evidence" value="ECO:0007669"/>
    <property type="project" value="UniProtKB-SubCell"/>
</dbReference>
<gene>
    <name evidence="12" type="ORF">ILUMI_13945</name>
</gene>
<evidence type="ECO:0000313" key="13">
    <source>
        <dbReference type="Proteomes" id="UP000801492"/>
    </source>
</evidence>
<feature type="binding site" evidence="10">
    <location>
        <position position="171"/>
    </location>
    <ligand>
        <name>Zn(2+)</name>
        <dbReference type="ChEBI" id="CHEBI:29105"/>
        <label>1</label>
    </ligand>
</feature>
<keyword evidence="6" id="KW-0378">Hydrolase</keyword>
<organism evidence="12 13">
    <name type="scientific">Ignelater luminosus</name>
    <name type="common">Cucubano</name>
    <name type="synonym">Pyrophorus luminosus</name>
    <dbReference type="NCBI Taxonomy" id="2038154"/>
    <lineage>
        <taxon>Eukaryota</taxon>
        <taxon>Metazoa</taxon>
        <taxon>Ecdysozoa</taxon>
        <taxon>Arthropoda</taxon>
        <taxon>Hexapoda</taxon>
        <taxon>Insecta</taxon>
        <taxon>Pterygota</taxon>
        <taxon>Neoptera</taxon>
        <taxon>Endopterygota</taxon>
        <taxon>Coleoptera</taxon>
        <taxon>Polyphaga</taxon>
        <taxon>Elateriformia</taxon>
        <taxon>Elateroidea</taxon>
        <taxon>Elateridae</taxon>
        <taxon>Agrypninae</taxon>
        <taxon>Pyrophorini</taxon>
        <taxon>Ignelater</taxon>
    </lineage>
</organism>
<feature type="binding site" evidence="10">
    <location>
        <position position="144"/>
    </location>
    <ligand>
        <name>Zn(2+)</name>
        <dbReference type="ChEBI" id="CHEBI:29105"/>
        <label>2</label>
    </ligand>
</feature>
<evidence type="ECO:0000256" key="5">
    <source>
        <dbReference type="ARBA" id="ARBA00022723"/>
    </source>
</evidence>
<keyword evidence="4" id="KW-0963">Cytoplasm</keyword>
<comment type="cofactor">
    <cofactor evidence="10">
        <name>Zn(2+)</name>
        <dbReference type="ChEBI" id="CHEBI:29105"/>
    </cofactor>
    <text evidence="10">Binds 2 Zn(2+) ions per subunit.</text>
</comment>
<dbReference type="EC" id="3.5.1.14" evidence="3"/>
<keyword evidence="13" id="KW-1185">Reference proteome</keyword>
<dbReference type="SUPFAM" id="SSF53187">
    <property type="entry name" value="Zn-dependent exopeptidases"/>
    <property type="match status" value="1"/>
</dbReference>
<comment type="caution">
    <text evidence="12">The sequence shown here is derived from an EMBL/GenBank/DDBJ whole genome shotgun (WGS) entry which is preliminary data.</text>
</comment>
<proteinExistence type="inferred from homology"/>
<dbReference type="GO" id="GO:0004046">
    <property type="term" value="F:aminoacylase activity"/>
    <property type="evidence" value="ECO:0007669"/>
    <property type="project" value="UniProtKB-EC"/>
</dbReference>
<accession>A0A8K0GAF9</accession>
<dbReference type="InterPro" id="IPR052083">
    <property type="entry name" value="Aminoacylase-1_M20A"/>
</dbReference>
<dbReference type="Proteomes" id="UP000801492">
    <property type="component" value="Unassembled WGS sequence"/>
</dbReference>
<evidence type="ECO:0000256" key="9">
    <source>
        <dbReference type="PIRSR" id="PIRSR036696-1"/>
    </source>
</evidence>
<dbReference type="InterPro" id="IPR010159">
    <property type="entry name" value="N-acyl_aa_amidohydrolase"/>
</dbReference>
<dbReference type="OrthoDB" id="6744373at2759"/>
<feature type="binding site" evidence="10">
    <location>
        <position position="109"/>
    </location>
    <ligand>
        <name>Zn(2+)</name>
        <dbReference type="ChEBI" id="CHEBI:29105"/>
        <label>1</label>
    </ligand>
</feature>
<evidence type="ECO:0000259" key="11">
    <source>
        <dbReference type="Pfam" id="PF07687"/>
    </source>
</evidence>
<feature type="domain" description="Peptidase M20 dimerisation" evidence="11">
    <location>
        <begin position="192"/>
        <end position="295"/>
    </location>
</feature>
<dbReference type="GO" id="GO:0046872">
    <property type="term" value="F:metal ion binding"/>
    <property type="evidence" value="ECO:0007669"/>
    <property type="project" value="UniProtKB-KW"/>
</dbReference>
<dbReference type="GO" id="GO:0006520">
    <property type="term" value="P:amino acid metabolic process"/>
    <property type="evidence" value="ECO:0007669"/>
    <property type="project" value="InterPro"/>
</dbReference>
<evidence type="ECO:0000256" key="3">
    <source>
        <dbReference type="ARBA" id="ARBA00011913"/>
    </source>
</evidence>
<dbReference type="Gene3D" id="3.40.630.10">
    <property type="entry name" value="Zn peptidases"/>
    <property type="match status" value="1"/>
</dbReference>
<evidence type="ECO:0000313" key="12">
    <source>
        <dbReference type="EMBL" id="KAF2892229.1"/>
    </source>
</evidence>
<feature type="binding site" evidence="10">
    <location>
        <position position="109"/>
    </location>
    <ligand>
        <name>Zn(2+)</name>
        <dbReference type="ChEBI" id="CHEBI:29105"/>
        <label>2</label>
    </ligand>
</feature>
<dbReference type="PANTHER" id="PTHR45892:SF1">
    <property type="entry name" value="AMINOACYLASE-1"/>
    <property type="match status" value="1"/>
</dbReference>
<dbReference type="InterPro" id="IPR011650">
    <property type="entry name" value="Peptidase_M20_dimer"/>
</dbReference>
<dbReference type="PROSITE" id="PS00759">
    <property type="entry name" value="ARGE_DAPE_CPG2_2"/>
    <property type="match status" value="1"/>
</dbReference>
<comment type="similarity">
    <text evidence="2">Belongs to the peptidase M20A family.</text>
</comment>
<dbReference type="PROSITE" id="PS00758">
    <property type="entry name" value="ARGE_DAPE_CPG2_1"/>
    <property type="match status" value="1"/>
</dbReference>
<dbReference type="Pfam" id="PF07687">
    <property type="entry name" value="M20_dimer"/>
    <property type="match status" value="1"/>
</dbReference>